<dbReference type="PRINTS" id="PR00413">
    <property type="entry name" value="HADHALOGNASE"/>
</dbReference>
<dbReference type="Pfam" id="PF13419">
    <property type="entry name" value="HAD_2"/>
    <property type="match status" value="1"/>
</dbReference>
<dbReference type="InterPro" id="IPR023198">
    <property type="entry name" value="PGP-like_dom2"/>
</dbReference>
<dbReference type="GO" id="GO:0008253">
    <property type="term" value="F:5'-nucleotidase activity"/>
    <property type="evidence" value="ECO:0007669"/>
    <property type="project" value="InterPro"/>
</dbReference>
<dbReference type="PANTHER" id="PTHR47478:SF1">
    <property type="entry name" value="PYRIMIDINE 5'-NUCLEOTIDASE YJJG"/>
    <property type="match status" value="1"/>
</dbReference>
<dbReference type="NCBIfam" id="TIGR01549">
    <property type="entry name" value="HAD-SF-IA-v1"/>
    <property type="match status" value="1"/>
</dbReference>
<dbReference type="InterPro" id="IPR006439">
    <property type="entry name" value="HAD-SF_hydro_IA"/>
</dbReference>
<dbReference type="InterPro" id="IPR011951">
    <property type="entry name" value="HAD-SF_hydro_IA_YjjG/PynA"/>
</dbReference>
<dbReference type="Gene3D" id="1.10.150.240">
    <property type="entry name" value="Putative phosphatase, domain 2"/>
    <property type="match status" value="1"/>
</dbReference>
<dbReference type="EMBL" id="CP042476">
    <property type="protein sequence ID" value="QED38847.1"/>
    <property type="molecule type" value="Genomic_DNA"/>
</dbReference>
<accession>A0A5B8YPL9</accession>
<dbReference type="SUPFAM" id="SSF56784">
    <property type="entry name" value="HAD-like"/>
    <property type="match status" value="1"/>
</dbReference>
<dbReference type="Proteomes" id="UP000321954">
    <property type="component" value="Chromosome"/>
</dbReference>
<dbReference type="OrthoDB" id="9802350at2"/>
<keyword evidence="2" id="KW-1185">Reference proteome</keyword>
<dbReference type="InterPro" id="IPR052550">
    <property type="entry name" value="Pyrimidine_5'-ntase_YjjG"/>
</dbReference>
<sequence length="229" mass="26647">MKFSNIQHIYFDLDHTLWDFDKNSALTFEVIFKKEKLEIDLACFLKAYVPINENYWRLYREDQISKESLRTGRLKDCFEVLNVPVTPVTIENLSNRYIEFLPGFSNLLEDTIEVLQYLTSKYKLHIITNGFEEVQNTKLVNSQISEFFNTVTTSEEAGVKKPHPLIFNKAMEKSNASPANSLMIGDSYEADILGAQRAGMQSLFFDYYRKEPDSQTPRIQKLKELLDCL</sequence>
<dbReference type="KEGG" id="anp:FK178_14475"/>
<dbReference type="SFLD" id="SFLDG01129">
    <property type="entry name" value="C1.5:_HAD__Beta-PGM__Phosphata"/>
    <property type="match status" value="1"/>
</dbReference>
<dbReference type="InterPro" id="IPR023214">
    <property type="entry name" value="HAD_sf"/>
</dbReference>
<dbReference type="SFLD" id="SFLDS00003">
    <property type="entry name" value="Haloacid_Dehalogenase"/>
    <property type="match status" value="1"/>
</dbReference>
<dbReference type="RefSeq" id="WP_146836832.1">
    <property type="nucleotide sequence ID" value="NZ_CP042476.1"/>
</dbReference>
<dbReference type="Gene3D" id="3.40.50.1000">
    <property type="entry name" value="HAD superfamily/HAD-like"/>
    <property type="match status" value="1"/>
</dbReference>
<proteinExistence type="predicted"/>
<dbReference type="InterPro" id="IPR036412">
    <property type="entry name" value="HAD-like_sf"/>
</dbReference>
<dbReference type="PANTHER" id="PTHR47478">
    <property type="match status" value="1"/>
</dbReference>
<reference evidence="1 2" key="1">
    <citation type="submission" date="2019-08" db="EMBL/GenBank/DDBJ databases">
        <title>Antarcticibacterium arcticum sp. nov., a bacterium isolated from marine sediment of the Canadian Beaufort Sea.</title>
        <authorList>
            <person name="Lee Y.M."/>
            <person name="Baek K."/>
            <person name="Lee D.-H."/>
            <person name="Shin S.C."/>
            <person name="Jin Y.K."/>
            <person name="Park Y."/>
        </authorList>
    </citation>
    <scope>NUCLEOTIDE SEQUENCE [LARGE SCALE GENOMIC DNA]</scope>
    <source>
        <strain evidence="1 2">PAMC 28998</strain>
    </source>
</reference>
<dbReference type="AlphaFoldDB" id="A0A5B8YPL9"/>
<gene>
    <name evidence="1" type="ORF">FK178_14475</name>
</gene>
<name>A0A5B8YPL9_9FLAO</name>
<dbReference type="NCBIfam" id="TIGR02254">
    <property type="entry name" value="YjjG_YfnB"/>
    <property type="match status" value="1"/>
</dbReference>
<protein>
    <submittedName>
        <fullName evidence="1">Noncanonical pyrimidine nucleotidase, YjjG family</fullName>
    </submittedName>
</protein>
<evidence type="ECO:0000313" key="1">
    <source>
        <dbReference type="EMBL" id="QED38847.1"/>
    </source>
</evidence>
<dbReference type="InterPro" id="IPR041492">
    <property type="entry name" value="HAD_2"/>
</dbReference>
<evidence type="ECO:0000313" key="2">
    <source>
        <dbReference type="Proteomes" id="UP000321954"/>
    </source>
</evidence>
<organism evidence="1 2">
    <name type="scientific">Antarcticibacterium arcticum</name>
    <dbReference type="NCBI Taxonomy" id="2585771"/>
    <lineage>
        <taxon>Bacteria</taxon>
        <taxon>Pseudomonadati</taxon>
        <taxon>Bacteroidota</taxon>
        <taxon>Flavobacteriia</taxon>
        <taxon>Flavobacteriales</taxon>
        <taxon>Flavobacteriaceae</taxon>
        <taxon>Antarcticibacterium</taxon>
    </lineage>
</organism>